<sequence>MQSTKEHILILLQRIKQALWEMDKAYGLAGDYFNSMQYEIDTIAINMANLIKFSKMHIESLKKLIDLLKIHIEQEENQVIREDLNNLINTLEKEIVNKIKKLN</sequence>
<dbReference type="STRING" id="341036.SAMN05660649_01251"/>
<dbReference type="EMBL" id="FOOX01000003">
    <property type="protein sequence ID" value="SFG28034.1"/>
    <property type="molecule type" value="Genomic_DNA"/>
</dbReference>
<feature type="coiled-coil region" evidence="1">
    <location>
        <begin position="58"/>
        <end position="101"/>
    </location>
</feature>
<protein>
    <submittedName>
        <fullName evidence="2">Uncharacterized protein</fullName>
    </submittedName>
</protein>
<proteinExistence type="predicted"/>
<dbReference type="Proteomes" id="UP000199337">
    <property type="component" value="Unassembled WGS sequence"/>
</dbReference>
<evidence type="ECO:0000313" key="3">
    <source>
        <dbReference type="Proteomes" id="UP000199337"/>
    </source>
</evidence>
<keyword evidence="3" id="KW-1185">Reference proteome</keyword>
<evidence type="ECO:0000256" key="1">
    <source>
        <dbReference type="SAM" id="Coils"/>
    </source>
</evidence>
<dbReference type="AlphaFoldDB" id="A0A1I2QI16"/>
<name>A0A1I2QI16_9FIRM</name>
<dbReference type="OrthoDB" id="1808656at2"/>
<keyword evidence="1" id="KW-0175">Coiled coil</keyword>
<dbReference type="RefSeq" id="WP_092469753.1">
    <property type="nucleotide sequence ID" value="NZ_FOOX01000003.1"/>
</dbReference>
<organism evidence="2 3">
    <name type="scientific">Desulfotruncus arcticus DSM 17038</name>
    <dbReference type="NCBI Taxonomy" id="1121424"/>
    <lineage>
        <taxon>Bacteria</taxon>
        <taxon>Bacillati</taxon>
        <taxon>Bacillota</taxon>
        <taxon>Clostridia</taxon>
        <taxon>Eubacteriales</taxon>
        <taxon>Desulfallaceae</taxon>
        <taxon>Desulfotruncus</taxon>
    </lineage>
</organism>
<evidence type="ECO:0000313" key="2">
    <source>
        <dbReference type="EMBL" id="SFG28034.1"/>
    </source>
</evidence>
<reference evidence="3" key="1">
    <citation type="submission" date="2016-10" db="EMBL/GenBank/DDBJ databases">
        <authorList>
            <person name="Varghese N."/>
            <person name="Submissions S."/>
        </authorList>
    </citation>
    <scope>NUCLEOTIDE SEQUENCE [LARGE SCALE GENOMIC DNA]</scope>
    <source>
        <strain evidence="3">DSM 17038</strain>
    </source>
</reference>
<accession>A0A1I2QI16</accession>
<gene>
    <name evidence="2" type="ORF">SAMN05660649_01251</name>
</gene>